<dbReference type="InterPro" id="IPR036388">
    <property type="entry name" value="WH-like_DNA-bd_sf"/>
</dbReference>
<evidence type="ECO:0000313" key="8">
    <source>
        <dbReference type="EMBL" id="MDT9685569.1"/>
    </source>
</evidence>
<dbReference type="RefSeq" id="WP_315880613.1">
    <property type="nucleotide sequence ID" value="NZ_JAWCTQ010000043.1"/>
</dbReference>
<dbReference type="Pfam" id="PF00486">
    <property type="entry name" value="Trans_reg_C"/>
    <property type="match status" value="1"/>
</dbReference>
<dbReference type="SUPFAM" id="SSF48452">
    <property type="entry name" value="TPR-like"/>
    <property type="match status" value="1"/>
</dbReference>
<evidence type="ECO:0000256" key="6">
    <source>
        <dbReference type="PROSITE-ProRule" id="PRU01091"/>
    </source>
</evidence>
<dbReference type="InterPro" id="IPR051677">
    <property type="entry name" value="AfsR-DnrI-RedD_regulator"/>
</dbReference>
<dbReference type="Gene3D" id="1.25.40.10">
    <property type="entry name" value="Tetratricopeptide repeat domain"/>
    <property type="match status" value="1"/>
</dbReference>
<dbReference type="InterPro" id="IPR011990">
    <property type="entry name" value="TPR-like_helical_dom_sf"/>
</dbReference>
<dbReference type="Gene3D" id="1.10.10.10">
    <property type="entry name" value="Winged helix-like DNA-binding domain superfamily/Winged helix DNA-binding domain"/>
    <property type="match status" value="1"/>
</dbReference>
<sequence length="699" mass="76622">MDELPELRILGPLDVRVRRRQVQITAPRLQAVLGTLLLHAGEVVPVEHLAETVWEDNLPADPVNQVAVCVSMLRRKLERAGAGRELLVTRPPGYRFAADRVRLDTMTVRRLRAEARERADAGDLTQSLALLRSALVQWRGPVLSGVTRRAWRPEVRRWEEEKIAVREGCSDLQLRLGLYEELIEELSVFVREHPLLERPRHQLMTALSHVGRRADALRLYEETVELLGDEHAAAPGEELRRLHARFLRGTEGPLAPRLITARTGQEHLPGPCQLPGDLADFVGREEEIRTLHRTLVPRPGPVPVAVVAGMAGTGKTALAVHVAHLLRPVFGAGQLYIDLRGTGERPVTPQAALTRFLRELGVQGPAVPDSLDERAELFRSLLADRQVLIVLDDAGHVEQVLPLLPGTGSCAVLVTSRFRLATLPGLHVPELGVFERGEALALLGRLVGERRVAAEPGPAGELVEYCGRLPLAVRVLGAKLASKPHWALRKAASRLADERHRLDELAHEGLQVRSSLAPSYRGLGRAARVLFRRLALLPPSEFSDWLCAPLTDLPPRAAEEALEELLEARLVETTGLDEAGQPRYRMHELVRLYGRELLERAEPRADRTAALSRTARAALALVALAHRALRGADSSAAHGPDRPAGVPEGAEADPLRWYQANRSTVGALCRQAAEHGLGDLAGELAATACGLPGDRFPCD</sequence>
<dbReference type="PANTHER" id="PTHR35807:SF1">
    <property type="entry name" value="TRANSCRIPTIONAL REGULATOR REDD"/>
    <property type="match status" value="1"/>
</dbReference>
<dbReference type="InterPro" id="IPR027417">
    <property type="entry name" value="P-loop_NTPase"/>
</dbReference>
<dbReference type="InterPro" id="IPR005158">
    <property type="entry name" value="BTAD"/>
</dbReference>
<dbReference type="PANTHER" id="PTHR35807">
    <property type="entry name" value="TRANSCRIPTIONAL REGULATOR REDD-RELATED"/>
    <property type="match status" value="1"/>
</dbReference>
<dbReference type="Proteomes" id="UP001250181">
    <property type="component" value="Unassembled WGS sequence"/>
</dbReference>
<dbReference type="SMART" id="SM01043">
    <property type="entry name" value="BTAD"/>
    <property type="match status" value="1"/>
</dbReference>
<keyword evidence="3" id="KW-0805">Transcription regulation</keyword>
<evidence type="ECO:0000256" key="3">
    <source>
        <dbReference type="ARBA" id="ARBA00023015"/>
    </source>
</evidence>
<dbReference type="CDD" id="cd15831">
    <property type="entry name" value="BTAD"/>
    <property type="match status" value="1"/>
</dbReference>
<evidence type="ECO:0000259" key="7">
    <source>
        <dbReference type="PROSITE" id="PS51755"/>
    </source>
</evidence>
<dbReference type="EMBL" id="JAWCTQ010000043">
    <property type="protein sequence ID" value="MDT9685569.1"/>
    <property type="molecule type" value="Genomic_DNA"/>
</dbReference>
<dbReference type="Pfam" id="PF13191">
    <property type="entry name" value="AAA_16"/>
    <property type="match status" value="1"/>
</dbReference>
<dbReference type="Pfam" id="PF03704">
    <property type="entry name" value="BTAD"/>
    <property type="match status" value="1"/>
</dbReference>
<keyword evidence="2" id="KW-0902">Two-component regulatory system</keyword>
<keyword evidence="9" id="KW-1185">Reference proteome</keyword>
<reference evidence="8 9" key="1">
    <citation type="submission" date="2023-09" db="EMBL/GenBank/DDBJ databases">
        <title>Streptomyces sp. nov.: A antagonism against Alternaria gaisen Producing Streptochlin, Isolated from Tamarix root soil.</title>
        <authorList>
            <person name="Chen Y."/>
        </authorList>
    </citation>
    <scope>NUCLEOTIDE SEQUENCE [LARGE SCALE GENOMIC DNA]</scope>
    <source>
        <strain evidence="8 9">TRM76323</strain>
    </source>
</reference>
<organism evidence="8 9">
    <name type="scientific">Streptomyces tamarix</name>
    <dbReference type="NCBI Taxonomy" id="3078565"/>
    <lineage>
        <taxon>Bacteria</taxon>
        <taxon>Bacillati</taxon>
        <taxon>Actinomycetota</taxon>
        <taxon>Actinomycetes</taxon>
        <taxon>Kitasatosporales</taxon>
        <taxon>Streptomycetaceae</taxon>
        <taxon>Streptomyces</taxon>
    </lineage>
</organism>
<evidence type="ECO:0000256" key="4">
    <source>
        <dbReference type="ARBA" id="ARBA00023125"/>
    </source>
</evidence>
<dbReference type="Gene3D" id="1.10.8.430">
    <property type="entry name" value="Helical domain of apoptotic protease-activating factors"/>
    <property type="match status" value="1"/>
</dbReference>
<evidence type="ECO:0000256" key="5">
    <source>
        <dbReference type="ARBA" id="ARBA00023163"/>
    </source>
</evidence>
<keyword evidence="5" id="KW-0804">Transcription</keyword>
<dbReference type="InterPro" id="IPR001867">
    <property type="entry name" value="OmpR/PhoB-type_DNA-bd"/>
</dbReference>
<evidence type="ECO:0000256" key="1">
    <source>
        <dbReference type="ARBA" id="ARBA00005820"/>
    </source>
</evidence>
<dbReference type="InterPro" id="IPR016032">
    <property type="entry name" value="Sig_transdc_resp-reg_C-effctor"/>
</dbReference>
<dbReference type="SUPFAM" id="SSF52540">
    <property type="entry name" value="P-loop containing nucleoside triphosphate hydrolases"/>
    <property type="match status" value="1"/>
</dbReference>
<feature type="non-terminal residue" evidence="8">
    <location>
        <position position="699"/>
    </location>
</feature>
<evidence type="ECO:0000313" key="9">
    <source>
        <dbReference type="Proteomes" id="UP001250181"/>
    </source>
</evidence>
<dbReference type="CDD" id="cd00383">
    <property type="entry name" value="trans_reg_C"/>
    <property type="match status" value="1"/>
</dbReference>
<dbReference type="Gene3D" id="3.40.50.300">
    <property type="entry name" value="P-loop containing nucleotide triphosphate hydrolases"/>
    <property type="match status" value="1"/>
</dbReference>
<dbReference type="SMART" id="SM00862">
    <property type="entry name" value="Trans_reg_C"/>
    <property type="match status" value="1"/>
</dbReference>
<gene>
    <name evidence="8" type="ORF">RND61_26410</name>
</gene>
<dbReference type="SUPFAM" id="SSF46894">
    <property type="entry name" value="C-terminal effector domain of the bipartite response regulators"/>
    <property type="match status" value="1"/>
</dbReference>
<protein>
    <submittedName>
        <fullName evidence="8">BTAD domain-containing putative transcriptional regulator</fullName>
    </submittedName>
</protein>
<accession>A0ABU3QS52</accession>
<dbReference type="PROSITE" id="PS51755">
    <property type="entry name" value="OMPR_PHOB"/>
    <property type="match status" value="1"/>
</dbReference>
<comment type="caution">
    <text evidence="8">The sequence shown here is derived from an EMBL/GenBank/DDBJ whole genome shotgun (WGS) entry which is preliminary data.</text>
</comment>
<name>A0ABU3QS52_9ACTN</name>
<dbReference type="PRINTS" id="PR00364">
    <property type="entry name" value="DISEASERSIST"/>
</dbReference>
<proteinExistence type="inferred from homology"/>
<keyword evidence="4 6" id="KW-0238">DNA-binding</keyword>
<feature type="domain" description="OmpR/PhoB-type" evidence="7">
    <location>
        <begin position="1"/>
        <end position="98"/>
    </location>
</feature>
<dbReference type="InterPro" id="IPR041664">
    <property type="entry name" value="AAA_16"/>
</dbReference>
<comment type="similarity">
    <text evidence="1">Belongs to the AfsR/DnrI/RedD regulatory family.</text>
</comment>
<feature type="DNA-binding region" description="OmpR/PhoB-type" evidence="6">
    <location>
        <begin position="1"/>
        <end position="98"/>
    </location>
</feature>
<evidence type="ECO:0000256" key="2">
    <source>
        <dbReference type="ARBA" id="ARBA00023012"/>
    </source>
</evidence>
<dbReference type="InterPro" id="IPR042197">
    <property type="entry name" value="Apaf_helical"/>
</dbReference>